<dbReference type="Proteomes" id="UP000295375">
    <property type="component" value="Unassembled WGS sequence"/>
</dbReference>
<comment type="similarity">
    <text evidence="8">Belongs to the PpiD chaperone family.</text>
</comment>
<dbReference type="EMBL" id="SNYM01000012">
    <property type="protein sequence ID" value="TDQ46804.1"/>
    <property type="molecule type" value="Genomic_DNA"/>
</dbReference>
<evidence type="ECO:0000256" key="12">
    <source>
        <dbReference type="SAM" id="Phobius"/>
    </source>
</evidence>
<dbReference type="Pfam" id="PF00639">
    <property type="entry name" value="Rotamase"/>
    <property type="match status" value="1"/>
</dbReference>
<evidence type="ECO:0000256" key="1">
    <source>
        <dbReference type="ARBA" id="ARBA00004382"/>
    </source>
</evidence>
<feature type="domain" description="PpiC" evidence="13">
    <location>
        <begin position="264"/>
        <end position="364"/>
    </location>
</feature>
<dbReference type="InterPro" id="IPR046357">
    <property type="entry name" value="PPIase_dom_sf"/>
</dbReference>
<keyword evidence="11" id="KW-0697">Rotamase</keyword>
<dbReference type="GO" id="GO:0003755">
    <property type="term" value="F:peptidyl-prolyl cis-trans isomerase activity"/>
    <property type="evidence" value="ECO:0007669"/>
    <property type="project" value="UniProtKB-KW"/>
</dbReference>
<keyword evidence="4 12" id="KW-0812">Transmembrane</keyword>
<evidence type="ECO:0000256" key="4">
    <source>
        <dbReference type="ARBA" id="ARBA00022692"/>
    </source>
</evidence>
<evidence type="ECO:0000256" key="7">
    <source>
        <dbReference type="ARBA" id="ARBA00023186"/>
    </source>
</evidence>
<evidence type="ECO:0000256" key="3">
    <source>
        <dbReference type="ARBA" id="ARBA00022519"/>
    </source>
</evidence>
<evidence type="ECO:0000256" key="9">
    <source>
        <dbReference type="ARBA" id="ARBA00040743"/>
    </source>
</evidence>
<keyword evidence="3" id="KW-0997">Cell inner membrane</keyword>
<evidence type="ECO:0000259" key="13">
    <source>
        <dbReference type="PROSITE" id="PS50198"/>
    </source>
</evidence>
<protein>
    <recommendedName>
        <fullName evidence="9">Periplasmic chaperone PpiD</fullName>
    </recommendedName>
    <alternativeName>
        <fullName evidence="10">Periplasmic folding chaperone</fullName>
    </alternativeName>
</protein>
<accession>A0A4R6UTN6</accession>
<keyword evidence="11 14" id="KW-0413">Isomerase</keyword>
<evidence type="ECO:0000256" key="2">
    <source>
        <dbReference type="ARBA" id="ARBA00022475"/>
    </source>
</evidence>
<evidence type="ECO:0000313" key="14">
    <source>
        <dbReference type="EMBL" id="TDQ46804.1"/>
    </source>
</evidence>
<evidence type="ECO:0000256" key="5">
    <source>
        <dbReference type="ARBA" id="ARBA00022989"/>
    </source>
</evidence>
<keyword evidence="6 12" id="KW-0472">Membrane</keyword>
<dbReference type="SUPFAM" id="SSF109998">
    <property type="entry name" value="Triger factor/SurA peptide-binding domain-like"/>
    <property type="match status" value="1"/>
</dbReference>
<evidence type="ECO:0000256" key="8">
    <source>
        <dbReference type="ARBA" id="ARBA00038408"/>
    </source>
</evidence>
<dbReference type="OrthoDB" id="9812372at2"/>
<gene>
    <name evidence="14" type="ORF">EV696_11266</name>
</gene>
<dbReference type="RefSeq" id="WP_133591552.1">
    <property type="nucleotide sequence ID" value="NZ_CP037953.1"/>
</dbReference>
<keyword evidence="2" id="KW-1003">Cell membrane</keyword>
<evidence type="ECO:0000256" key="6">
    <source>
        <dbReference type="ARBA" id="ARBA00023136"/>
    </source>
</evidence>
<proteinExistence type="inferred from homology"/>
<dbReference type="AlphaFoldDB" id="A0A4R6UTN6"/>
<dbReference type="PANTHER" id="PTHR47529">
    <property type="entry name" value="PEPTIDYL-PROLYL CIS-TRANS ISOMERASE D"/>
    <property type="match status" value="1"/>
</dbReference>
<sequence>MMDRFREGMNGPLAWVLLALVFIAFVFTGVGNFFVSGDADAVAKVDGEKITRMEFEQAYQRARARYGEMYNQIFNTEEKEQDFRRSVLQNLIATTALNQSINDLNLRISPATLRDQIQSMEAFQRDGKYDEATLEMVLMQNGFTKERFRAQLEKDLLSMQMLRGLSDTAFALPNEAKRFYRLQNETLSGRFARLAPTSFMPSEAPTVAEIEQYYNENLAQFAVPEQFNLAYLEIDGEALKPQISVTEDELKAYYESNKEQYTGAERRTVAHILFAVDDDTSDAEAKAAAEKAQAELQAGASFAELAQQYSDDIASKEQGGQLEPIEKGFQDPAFDDAVFALSAPEQVSELVRSEFGYHLIKLISVSGGDVQAFDDVKAAIEESVRTTKLYDLFAEKQNILNEKGFETPDSLQEVAAAAGLEVKETGLFPRTSPLSIAREPSVMEAVTTDEVLQQRRNSALIQLSELRAVMVRVKDYQAASHKPLADVQAQITTAINDRKAQKNVADFGAELLSKVQAGEDVGALLAEKNSNWQSFEQITRQAAAPEPMVRQQLFEAARPEEKASISGTTLTDGSYLLVELTAASLPDADALSEEQWQPNKDQLARFSGEAEYMAYVESLKKRAKVTYVDESLAPKS</sequence>
<name>A0A4R6UTN6_9GAMM</name>
<dbReference type="SUPFAM" id="SSF54534">
    <property type="entry name" value="FKBP-like"/>
    <property type="match status" value="1"/>
</dbReference>
<dbReference type="InterPro" id="IPR052029">
    <property type="entry name" value="PpiD_chaperone"/>
</dbReference>
<dbReference type="GO" id="GO:0005886">
    <property type="term" value="C:plasma membrane"/>
    <property type="evidence" value="ECO:0007669"/>
    <property type="project" value="UniProtKB-SubCell"/>
</dbReference>
<dbReference type="Gene3D" id="1.10.4030.10">
    <property type="entry name" value="Porin chaperone SurA, peptide-binding domain"/>
    <property type="match status" value="1"/>
</dbReference>
<evidence type="ECO:0000313" key="15">
    <source>
        <dbReference type="Proteomes" id="UP000295375"/>
    </source>
</evidence>
<organism evidence="14 15">
    <name type="scientific">Permianibacter aggregans</name>
    <dbReference type="NCBI Taxonomy" id="1510150"/>
    <lineage>
        <taxon>Bacteria</taxon>
        <taxon>Pseudomonadati</taxon>
        <taxon>Pseudomonadota</taxon>
        <taxon>Gammaproteobacteria</taxon>
        <taxon>Pseudomonadales</taxon>
        <taxon>Pseudomonadaceae</taxon>
        <taxon>Permianibacter</taxon>
    </lineage>
</organism>
<dbReference type="Gene3D" id="3.10.50.40">
    <property type="match status" value="1"/>
</dbReference>
<dbReference type="PANTHER" id="PTHR47529:SF1">
    <property type="entry name" value="PERIPLASMIC CHAPERONE PPID"/>
    <property type="match status" value="1"/>
</dbReference>
<comment type="subcellular location">
    <subcellularLocation>
        <location evidence="1">Cell inner membrane</location>
        <topology evidence="1">Single-pass type II membrane protein</topology>
        <orientation evidence="1">Periplasmic side</orientation>
    </subcellularLocation>
</comment>
<evidence type="ECO:0000256" key="10">
    <source>
        <dbReference type="ARBA" id="ARBA00042775"/>
    </source>
</evidence>
<reference evidence="14 15" key="1">
    <citation type="submission" date="2019-03" db="EMBL/GenBank/DDBJ databases">
        <title>Genomic Encyclopedia of Type Strains, Phase IV (KMG-IV): sequencing the most valuable type-strain genomes for metagenomic binning, comparative biology and taxonomic classification.</title>
        <authorList>
            <person name="Goeker M."/>
        </authorList>
    </citation>
    <scope>NUCLEOTIDE SEQUENCE [LARGE SCALE GENOMIC DNA]</scope>
    <source>
        <strain evidence="14 15">DSM 103792</strain>
    </source>
</reference>
<dbReference type="InterPro" id="IPR027304">
    <property type="entry name" value="Trigger_fact/SurA_dom_sf"/>
</dbReference>
<dbReference type="Pfam" id="PF13624">
    <property type="entry name" value="SurA_N_3"/>
    <property type="match status" value="1"/>
</dbReference>
<keyword evidence="7" id="KW-0143">Chaperone</keyword>
<comment type="caution">
    <text evidence="14">The sequence shown here is derived from an EMBL/GenBank/DDBJ whole genome shotgun (WGS) entry which is preliminary data.</text>
</comment>
<keyword evidence="5 12" id="KW-1133">Transmembrane helix</keyword>
<feature type="transmembrane region" description="Helical" evidence="12">
    <location>
        <begin position="12"/>
        <end position="35"/>
    </location>
</feature>
<dbReference type="PROSITE" id="PS50198">
    <property type="entry name" value="PPIC_PPIASE_2"/>
    <property type="match status" value="1"/>
</dbReference>
<dbReference type="InterPro" id="IPR000297">
    <property type="entry name" value="PPIase_PpiC"/>
</dbReference>
<keyword evidence="15" id="KW-1185">Reference proteome</keyword>
<evidence type="ECO:0000256" key="11">
    <source>
        <dbReference type="PROSITE-ProRule" id="PRU00278"/>
    </source>
</evidence>